<sequence length="48" mass="5336">LLIVYNFAGLPEDESDEELIETYIEKAAAEKRSTTATFGTPDASRTRD</sequence>
<feature type="non-terminal residue" evidence="1">
    <location>
        <position position="1"/>
    </location>
</feature>
<reference evidence="1" key="1">
    <citation type="submission" date="2020-10" db="EMBL/GenBank/DDBJ databases">
        <authorList>
            <person name="Gilroy R."/>
        </authorList>
    </citation>
    <scope>NUCLEOTIDE SEQUENCE</scope>
    <source>
        <strain evidence="1">USAMLcec3-3695</strain>
    </source>
</reference>
<gene>
    <name evidence="1" type="ORF">IAA61_03920</name>
</gene>
<proteinExistence type="predicted"/>
<dbReference type="AlphaFoldDB" id="A0A9D1SEQ8"/>
<organism evidence="1 2">
    <name type="scientific">Candidatus Ornithomonoglobus merdipullorum</name>
    <dbReference type="NCBI Taxonomy" id="2840895"/>
    <lineage>
        <taxon>Bacteria</taxon>
        <taxon>Bacillati</taxon>
        <taxon>Bacillota</taxon>
        <taxon>Clostridia</taxon>
        <taxon>Candidatus Ornithomonoglobus</taxon>
    </lineage>
</organism>
<evidence type="ECO:0000313" key="1">
    <source>
        <dbReference type="EMBL" id="HIU56947.1"/>
    </source>
</evidence>
<comment type="caution">
    <text evidence="1">The sequence shown here is derived from an EMBL/GenBank/DDBJ whole genome shotgun (WGS) entry which is preliminary data.</text>
</comment>
<dbReference type="Proteomes" id="UP000824109">
    <property type="component" value="Unassembled WGS sequence"/>
</dbReference>
<name>A0A9D1SEQ8_9FIRM</name>
<evidence type="ECO:0000313" key="2">
    <source>
        <dbReference type="Proteomes" id="UP000824109"/>
    </source>
</evidence>
<accession>A0A9D1SEQ8</accession>
<reference evidence="1" key="2">
    <citation type="journal article" date="2021" name="PeerJ">
        <title>Extensive microbial diversity within the chicken gut microbiome revealed by metagenomics and culture.</title>
        <authorList>
            <person name="Gilroy R."/>
            <person name="Ravi A."/>
            <person name="Getino M."/>
            <person name="Pursley I."/>
            <person name="Horton D.L."/>
            <person name="Alikhan N.F."/>
            <person name="Baker D."/>
            <person name="Gharbi K."/>
            <person name="Hall N."/>
            <person name="Watson M."/>
            <person name="Adriaenssens E.M."/>
            <person name="Foster-Nyarko E."/>
            <person name="Jarju S."/>
            <person name="Secka A."/>
            <person name="Antonio M."/>
            <person name="Oren A."/>
            <person name="Chaudhuri R.R."/>
            <person name="La Ragione R."/>
            <person name="Hildebrand F."/>
            <person name="Pallen M.J."/>
        </authorList>
    </citation>
    <scope>NUCLEOTIDE SEQUENCE</scope>
    <source>
        <strain evidence="1">USAMLcec3-3695</strain>
    </source>
</reference>
<dbReference type="EMBL" id="DVNB01000042">
    <property type="protein sequence ID" value="HIU56947.1"/>
    <property type="molecule type" value="Genomic_DNA"/>
</dbReference>
<protein>
    <submittedName>
        <fullName evidence="1">Uncharacterized protein</fullName>
    </submittedName>
</protein>